<protein>
    <recommendedName>
        <fullName evidence="4">HTH arsR-type domain-containing protein</fullName>
    </recommendedName>
</protein>
<accession>A0A510HJ25</accession>
<dbReference type="GO" id="GO:0003677">
    <property type="term" value="F:DNA binding"/>
    <property type="evidence" value="ECO:0007669"/>
    <property type="project" value="UniProtKB-KW"/>
</dbReference>
<keyword evidence="1" id="KW-0805">Transcription regulation</keyword>
<dbReference type="InterPro" id="IPR001845">
    <property type="entry name" value="HTH_ArsR_DNA-bd_dom"/>
</dbReference>
<name>A0A510HJ25_9ACTN</name>
<dbReference type="InterPro" id="IPR036388">
    <property type="entry name" value="WH-like_DNA-bd_sf"/>
</dbReference>
<dbReference type="PANTHER" id="PTHR33154">
    <property type="entry name" value="TRANSCRIPTIONAL REGULATOR, ARSR FAMILY"/>
    <property type="match status" value="1"/>
</dbReference>
<dbReference type="Proteomes" id="UP000318065">
    <property type="component" value="Chromosome"/>
</dbReference>
<keyword evidence="3" id="KW-0804">Transcription</keyword>
<dbReference type="InterPro" id="IPR036390">
    <property type="entry name" value="WH_DNA-bd_sf"/>
</dbReference>
<dbReference type="RefSeq" id="WP_143527287.1">
    <property type="nucleotide sequence ID" value="NZ_AP019791.1"/>
</dbReference>
<evidence type="ECO:0000256" key="3">
    <source>
        <dbReference type="ARBA" id="ARBA00023163"/>
    </source>
</evidence>
<proteinExistence type="predicted"/>
<dbReference type="NCBIfam" id="NF033788">
    <property type="entry name" value="HTH_metalloreg"/>
    <property type="match status" value="1"/>
</dbReference>
<keyword evidence="2" id="KW-0238">DNA-binding</keyword>
<dbReference type="AlphaFoldDB" id="A0A510HJ25"/>
<dbReference type="OrthoDB" id="3401849at2"/>
<dbReference type="SMART" id="SM00418">
    <property type="entry name" value="HTH_ARSR"/>
    <property type="match status" value="1"/>
</dbReference>
<dbReference type="Pfam" id="PF01022">
    <property type="entry name" value="HTH_5"/>
    <property type="match status" value="1"/>
</dbReference>
<reference evidence="5" key="1">
    <citation type="journal article" date="2019" name="Microbiol. Resour. Announc.">
        <title>Complete Genome Sequence of Rubrobacter xylanophilus Strain AA3-22, Isolated from Arima Onsen in Japan.</title>
        <authorList>
            <person name="Tomariguchi N."/>
            <person name="Miyazaki K."/>
        </authorList>
    </citation>
    <scope>NUCLEOTIDE SEQUENCE [LARGE SCALE GENOMIC DNA]</scope>
    <source>
        <strain evidence="5">AA3-22</strain>
    </source>
</reference>
<keyword evidence="6" id="KW-1185">Reference proteome</keyword>
<evidence type="ECO:0000256" key="2">
    <source>
        <dbReference type="ARBA" id="ARBA00023125"/>
    </source>
</evidence>
<evidence type="ECO:0000256" key="1">
    <source>
        <dbReference type="ARBA" id="ARBA00023015"/>
    </source>
</evidence>
<dbReference type="EMBL" id="AP019791">
    <property type="protein sequence ID" value="BBL79255.1"/>
    <property type="molecule type" value="Genomic_DNA"/>
</dbReference>
<gene>
    <name evidence="5" type="ORF">RxyAA322_11090</name>
</gene>
<evidence type="ECO:0000259" key="4">
    <source>
        <dbReference type="PROSITE" id="PS50987"/>
    </source>
</evidence>
<dbReference type="GO" id="GO:0003700">
    <property type="term" value="F:DNA-binding transcription factor activity"/>
    <property type="evidence" value="ECO:0007669"/>
    <property type="project" value="InterPro"/>
</dbReference>
<dbReference type="PANTHER" id="PTHR33154:SF36">
    <property type="entry name" value="TRANSCRIPTIONAL REGULATOR"/>
    <property type="match status" value="1"/>
</dbReference>
<dbReference type="PROSITE" id="PS50987">
    <property type="entry name" value="HTH_ARSR_2"/>
    <property type="match status" value="1"/>
</dbReference>
<dbReference type="InterPro" id="IPR051081">
    <property type="entry name" value="HTH_MetalResp_TranReg"/>
</dbReference>
<organism evidence="5 6">
    <name type="scientific">Rubrobacter xylanophilus</name>
    <dbReference type="NCBI Taxonomy" id="49319"/>
    <lineage>
        <taxon>Bacteria</taxon>
        <taxon>Bacillati</taxon>
        <taxon>Actinomycetota</taxon>
        <taxon>Rubrobacteria</taxon>
        <taxon>Rubrobacterales</taxon>
        <taxon>Rubrobacteraceae</taxon>
        <taxon>Rubrobacter</taxon>
    </lineage>
</organism>
<evidence type="ECO:0000313" key="5">
    <source>
        <dbReference type="EMBL" id="BBL79255.1"/>
    </source>
</evidence>
<dbReference type="PRINTS" id="PR00778">
    <property type="entry name" value="HTHARSR"/>
</dbReference>
<evidence type="ECO:0000313" key="6">
    <source>
        <dbReference type="Proteomes" id="UP000318065"/>
    </source>
</evidence>
<dbReference type="CDD" id="cd00090">
    <property type="entry name" value="HTH_ARSR"/>
    <property type="match status" value="1"/>
</dbReference>
<sequence length="134" mass="14926">MRKSAQGERVPLAGARIGKESPDMKVAAKLFDGFADPTRMSILAYLARRGEASVSEIVEAVGATQPRVSVHLQCLSWCGYVRGRREGRRAYYAIADERVLEILRLGDELLADNREHVEACEITGECTWTGERCR</sequence>
<feature type="domain" description="HTH arsR-type" evidence="4">
    <location>
        <begin position="19"/>
        <end position="114"/>
    </location>
</feature>
<dbReference type="Gene3D" id="1.10.10.10">
    <property type="entry name" value="Winged helix-like DNA-binding domain superfamily/Winged helix DNA-binding domain"/>
    <property type="match status" value="1"/>
</dbReference>
<dbReference type="InterPro" id="IPR011991">
    <property type="entry name" value="ArsR-like_HTH"/>
</dbReference>
<dbReference type="SUPFAM" id="SSF46785">
    <property type="entry name" value="Winged helix' DNA-binding domain"/>
    <property type="match status" value="1"/>
</dbReference>